<dbReference type="InterPro" id="IPR039331">
    <property type="entry name" value="PAPs-like"/>
</dbReference>
<dbReference type="AlphaFoldDB" id="A0A2S9XDF7"/>
<dbReference type="InterPro" id="IPR029052">
    <property type="entry name" value="Metallo-depent_PP-like"/>
</dbReference>
<evidence type="ECO:0000256" key="2">
    <source>
        <dbReference type="SAM" id="MobiDB-lite"/>
    </source>
</evidence>
<feature type="compositionally biased region" description="Acidic residues" evidence="2">
    <location>
        <begin position="57"/>
        <end position="71"/>
    </location>
</feature>
<evidence type="ECO:0000256" key="1">
    <source>
        <dbReference type="ARBA" id="ARBA00022729"/>
    </source>
</evidence>
<dbReference type="Proteomes" id="UP000237968">
    <property type="component" value="Unassembled WGS sequence"/>
</dbReference>
<keyword evidence="1" id="KW-0732">Signal</keyword>
<proteinExistence type="predicted"/>
<gene>
    <name evidence="4" type="ORF">ENSA5_59620</name>
</gene>
<name>A0A2S9XDF7_9BACT</name>
<feature type="compositionally biased region" description="Acidic residues" evidence="2">
    <location>
        <begin position="88"/>
        <end position="102"/>
    </location>
</feature>
<sequence length="416" mass="43736">MIRNPRIPHIATPFILASLVACGQSQDKVTSYTTLGGAESTGWGASESGDNQPGNADSDDAADDDSGDGDSDGGGGDDGGADSGDANGDGDGDGSGDGDGDDPPLLGTPTKENLRVAFIGDQGLGGDAVDVLDLIKDENAEFLVIAGDFDYDDDPSAWDEQTVDSLGEDYPVFAVAGNHDEDKFDGASGYQSKIVTRMQNAIDDGATCTGEPGANSSCTYKGLFMAMSGVDVIDGKSESADYLRGQLAANDAIWSVCVWHKNMNDMQAGGKSDDTGWGVYQACQDEAGIIITGHEHSYSRTLTLTDLGNEDAGHGATGTADLMVVGQGSTYVSVVGLGGRNIRDYEADKHDDDTWWASIYTSNLYLKNGEPVDDWETESGALFIDFNVDGNPNKAHAYFKNIKGEVIDEYDITRGE</sequence>
<keyword evidence="5" id="KW-1185">Reference proteome</keyword>
<feature type="compositionally biased region" description="Gly residues" evidence="2">
    <location>
        <begin position="72"/>
        <end position="87"/>
    </location>
</feature>
<dbReference type="SUPFAM" id="SSF56300">
    <property type="entry name" value="Metallo-dependent phosphatases"/>
    <property type="match status" value="1"/>
</dbReference>
<dbReference type="GO" id="GO:0003993">
    <property type="term" value="F:acid phosphatase activity"/>
    <property type="evidence" value="ECO:0007669"/>
    <property type="project" value="InterPro"/>
</dbReference>
<evidence type="ECO:0000259" key="3">
    <source>
        <dbReference type="Pfam" id="PF00149"/>
    </source>
</evidence>
<dbReference type="Pfam" id="PF00149">
    <property type="entry name" value="Metallophos"/>
    <property type="match status" value="1"/>
</dbReference>
<dbReference type="PANTHER" id="PTHR22953:SF153">
    <property type="entry name" value="PURPLE ACID PHOSPHATASE"/>
    <property type="match status" value="1"/>
</dbReference>
<comment type="caution">
    <text evidence="4">The sequence shown here is derived from an EMBL/GenBank/DDBJ whole genome shotgun (WGS) entry which is preliminary data.</text>
</comment>
<accession>A0A2S9XDF7</accession>
<dbReference type="PROSITE" id="PS51257">
    <property type="entry name" value="PROKAR_LIPOPROTEIN"/>
    <property type="match status" value="1"/>
</dbReference>
<reference evidence="4 5" key="1">
    <citation type="submission" date="2018-03" db="EMBL/GenBank/DDBJ databases">
        <title>Draft Genome Sequences of the Obligatory Marine Myxobacteria Enhygromyxa salina SWB005.</title>
        <authorList>
            <person name="Poehlein A."/>
            <person name="Moghaddam J.A."/>
            <person name="Harms H."/>
            <person name="Alanjari M."/>
            <person name="Koenig G.M."/>
            <person name="Daniel R."/>
            <person name="Schaeberle T.F."/>
        </authorList>
    </citation>
    <scope>NUCLEOTIDE SEQUENCE [LARGE SCALE GENOMIC DNA]</scope>
    <source>
        <strain evidence="4 5">SWB005</strain>
    </source>
</reference>
<evidence type="ECO:0000313" key="4">
    <source>
        <dbReference type="EMBL" id="PRP90887.1"/>
    </source>
</evidence>
<dbReference type="Gene3D" id="3.60.21.10">
    <property type="match status" value="1"/>
</dbReference>
<dbReference type="InterPro" id="IPR004843">
    <property type="entry name" value="Calcineurin-like_PHP"/>
</dbReference>
<dbReference type="PANTHER" id="PTHR22953">
    <property type="entry name" value="ACID PHOSPHATASE RELATED"/>
    <property type="match status" value="1"/>
</dbReference>
<dbReference type="EMBL" id="PVNK01000263">
    <property type="protein sequence ID" value="PRP90887.1"/>
    <property type="molecule type" value="Genomic_DNA"/>
</dbReference>
<organism evidence="4 5">
    <name type="scientific">Enhygromyxa salina</name>
    <dbReference type="NCBI Taxonomy" id="215803"/>
    <lineage>
        <taxon>Bacteria</taxon>
        <taxon>Pseudomonadati</taxon>
        <taxon>Myxococcota</taxon>
        <taxon>Polyangia</taxon>
        <taxon>Nannocystales</taxon>
        <taxon>Nannocystaceae</taxon>
        <taxon>Enhygromyxa</taxon>
    </lineage>
</organism>
<evidence type="ECO:0000313" key="5">
    <source>
        <dbReference type="Proteomes" id="UP000237968"/>
    </source>
</evidence>
<protein>
    <submittedName>
        <fullName evidence="4">Calcineurin-like phosphoesterase superfamily domain protein</fullName>
    </submittedName>
</protein>
<feature type="region of interest" description="Disordered" evidence="2">
    <location>
        <begin position="33"/>
        <end position="110"/>
    </location>
</feature>
<feature type="domain" description="Calcineurin-like phosphoesterase" evidence="3">
    <location>
        <begin position="115"/>
        <end position="298"/>
    </location>
</feature>